<dbReference type="GO" id="GO:0005739">
    <property type="term" value="C:mitochondrion"/>
    <property type="evidence" value="ECO:0007669"/>
    <property type="project" value="TreeGrafter"/>
</dbReference>
<dbReference type="PANTHER" id="PTHR23406:SF34">
    <property type="entry name" value="NAD-DEPENDENT MALIC ENZYME, MITOCHONDRIAL"/>
    <property type="match status" value="1"/>
</dbReference>
<dbReference type="PROSITE" id="PS00331">
    <property type="entry name" value="MALIC_ENZYMES"/>
    <property type="match status" value="1"/>
</dbReference>
<dbReference type="NCBIfam" id="NF010052">
    <property type="entry name" value="PRK13529.1"/>
    <property type="match status" value="1"/>
</dbReference>
<comment type="cofactor">
    <cofactor evidence="10">
        <name>Mg(2+)</name>
        <dbReference type="ChEBI" id="CHEBI:18420"/>
    </cofactor>
    <cofactor evidence="10">
        <name>Mn(2+)</name>
        <dbReference type="ChEBI" id="CHEBI:29035"/>
    </cofactor>
    <text evidence="10">Divalent metal cations. Prefers magnesium or manganese.</text>
</comment>
<dbReference type="SMART" id="SM00919">
    <property type="entry name" value="Malic_M"/>
    <property type="match status" value="1"/>
</dbReference>
<comment type="caution">
    <text evidence="14">The sequence shown here is derived from an EMBL/GenBank/DDBJ whole genome shotgun (WGS) entry which is preliminary data.</text>
</comment>
<feature type="active site" description="Proton donor" evidence="8">
    <location>
        <position position="99"/>
    </location>
</feature>
<dbReference type="GO" id="GO:0051287">
    <property type="term" value="F:NAD binding"/>
    <property type="evidence" value="ECO:0007669"/>
    <property type="project" value="InterPro"/>
</dbReference>
<evidence type="ECO:0000256" key="4">
    <source>
        <dbReference type="ARBA" id="ARBA00022723"/>
    </source>
</evidence>
<dbReference type="GO" id="GO:0046872">
    <property type="term" value="F:metal ion binding"/>
    <property type="evidence" value="ECO:0007669"/>
    <property type="project" value="UniProtKB-KW"/>
</dbReference>
<dbReference type="Gene3D" id="3.40.50.720">
    <property type="entry name" value="NAD(P)-binding Rossmann-like Domain"/>
    <property type="match status" value="1"/>
</dbReference>
<evidence type="ECO:0000256" key="5">
    <source>
        <dbReference type="ARBA" id="ARBA00023027"/>
    </source>
</evidence>
<dbReference type="CDD" id="cd05312">
    <property type="entry name" value="NAD_bind_1_malic_enz"/>
    <property type="match status" value="1"/>
</dbReference>
<dbReference type="PRINTS" id="PR00072">
    <property type="entry name" value="MALOXRDTASE"/>
</dbReference>
<keyword evidence="5" id="KW-0520">NAD</keyword>
<dbReference type="EMBL" id="JAOPGA020001567">
    <property type="protein sequence ID" value="KAL0489546.1"/>
    <property type="molecule type" value="Genomic_DNA"/>
</dbReference>
<feature type="binding site" evidence="10">
    <location>
        <position position="244"/>
    </location>
    <ligand>
        <name>a divalent metal cation</name>
        <dbReference type="ChEBI" id="CHEBI:60240"/>
    </ligand>
</feature>
<sequence length="560" mass="61822">MPDCVKCSVVGADLLNNARLNKGTAFTNEERSEFGLHGLLPSNVQTIDQQIERAYDQFKQESKSALRQNAFLNGLHFQNEVLFYKLLETHITEMLPIIYTPTEGKAIELYSKIFQRPEGCFLSIDQPLDTLEETMKRCAKQDHITYIVCSDGEEILGIGDQGVGGISISTAKSNLLVLCAGLHPHKILSVGLDCGTNNQDLLNDNTYLGLKKKRVRGKQYDEFIKAFVNSAKNAFPNVTIHFEDFGISNARRVLNEYREELCCFNDDIQGTGAVTLAAILAALHISKCKLKDSKIVIFGAGTAGTGIADAIVDAMIHDQSSKQDAISRIWLVDKQGVLYDDMSDDLTPAQKPYARDASEGKDDMKSLSDVIKKIKPNILIGCSTKKDSFDQNVCEQMAENHERPIILPLSNPTKLCEAEPKDVMKWTKGKALVATGSPYPPVENNDDNKIVISECNNALVYPGIALACILSKSSKLSNKMLYAAAVALAELSPAKEDESKGLLPDVEHVRSVSTHVAVAIIKQSVEEGLSKNENIPKGEDIKEWVEKNQWSPEYKKLVKE</sequence>
<dbReference type="FunFam" id="3.40.50.10380:FF:000001">
    <property type="entry name" value="NAD-dependent malic enzyme"/>
    <property type="match status" value="1"/>
</dbReference>
<dbReference type="GO" id="GO:0006108">
    <property type="term" value="P:malate metabolic process"/>
    <property type="evidence" value="ECO:0007669"/>
    <property type="project" value="TreeGrafter"/>
</dbReference>
<evidence type="ECO:0000256" key="8">
    <source>
        <dbReference type="PIRSR" id="PIRSR000106-1"/>
    </source>
</evidence>
<reference evidence="14 15" key="1">
    <citation type="submission" date="2024-03" db="EMBL/GenBank/DDBJ databases">
        <title>The Acrasis kona genome and developmental transcriptomes reveal deep origins of eukaryotic multicellular pathways.</title>
        <authorList>
            <person name="Sheikh S."/>
            <person name="Fu C.-J."/>
            <person name="Brown M.W."/>
            <person name="Baldauf S.L."/>
        </authorList>
    </citation>
    <scope>NUCLEOTIDE SEQUENCE [LARGE SCALE GENOMIC DNA]</scope>
    <source>
        <strain evidence="14 15">ATCC MYA-3509</strain>
    </source>
</reference>
<feature type="binding site" evidence="9">
    <location>
        <position position="411"/>
    </location>
    <ligand>
        <name>(S)-malate</name>
        <dbReference type="ChEBI" id="CHEBI:15589"/>
    </ligand>
</feature>
<gene>
    <name evidence="14" type="ORF">AKO1_010460</name>
</gene>
<feature type="domain" description="Malic enzyme NAD-binding" evidence="12">
    <location>
        <begin position="268"/>
        <end position="525"/>
    </location>
</feature>
<evidence type="ECO:0000256" key="2">
    <source>
        <dbReference type="ARBA" id="ARBA00008785"/>
    </source>
</evidence>
<evidence type="ECO:0000256" key="6">
    <source>
        <dbReference type="ARBA" id="ARBA00023211"/>
    </source>
</evidence>
<dbReference type="GO" id="GO:0004471">
    <property type="term" value="F:malate dehydrogenase (decarboxylating) (NAD+) activity"/>
    <property type="evidence" value="ECO:0007669"/>
    <property type="project" value="TreeGrafter"/>
</dbReference>
<keyword evidence="11" id="KW-0560">Oxidoreductase</keyword>
<name>A0AAW2ZLG0_9EUKA</name>
<comment type="similarity">
    <text evidence="2 11">Belongs to the malic enzymes family.</text>
</comment>
<dbReference type="AlphaFoldDB" id="A0AAW2ZLG0"/>
<keyword evidence="6" id="KW-0464">Manganese</keyword>
<dbReference type="SMART" id="SM01274">
    <property type="entry name" value="malic"/>
    <property type="match status" value="1"/>
</dbReference>
<feature type="domain" description="Malic enzyme N-terminal" evidence="13">
    <location>
        <begin position="76"/>
        <end position="258"/>
    </location>
</feature>
<feature type="active site" description="Proton acceptor" evidence="8">
    <location>
        <position position="172"/>
    </location>
</feature>
<dbReference type="InterPro" id="IPR012302">
    <property type="entry name" value="Malic_NAD-bd"/>
</dbReference>
<dbReference type="InterPro" id="IPR001891">
    <property type="entry name" value="Malic_OxRdtase"/>
</dbReference>
<dbReference type="GO" id="GO:0016829">
    <property type="term" value="F:lyase activity"/>
    <property type="evidence" value="ECO:0007669"/>
    <property type="project" value="UniProtKB-KW"/>
</dbReference>
<evidence type="ECO:0000259" key="12">
    <source>
        <dbReference type="SMART" id="SM00919"/>
    </source>
</evidence>
<dbReference type="Proteomes" id="UP001431209">
    <property type="component" value="Unassembled WGS sequence"/>
</dbReference>
<proteinExistence type="inferred from homology"/>
<dbReference type="PIRSF" id="PIRSF000106">
    <property type="entry name" value="ME"/>
    <property type="match status" value="1"/>
</dbReference>
<evidence type="ECO:0000313" key="14">
    <source>
        <dbReference type="EMBL" id="KAL0489546.1"/>
    </source>
</evidence>
<dbReference type="SUPFAM" id="SSF51735">
    <property type="entry name" value="NAD(P)-binding Rossmann-fold domains"/>
    <property type="match status" value="1"/>
</dbReference>
<evidence type="ECO:0000256" key="10">
    <source>
        <dbReference type="PIRSR" id="PIRSR000106-3"/>
    </source>
</evidence>
<evidence type="ECO:0000256" key="3">
    <source>
        <dbReference type="ARBA" id="ARBA00011738"/>
    </source>
</evidence>
<comment type="subunit">
    <text evidence="3">Homodimer.</text>
</comment>
<dbReference type="InterPro" id="IPR036291">
    <property type="entry name" value="NAD(P)-bd_dom_sf"/>
</dbReference>
<dbReference type="InterPro" id="IPR015884">
    <property type="entry name" value="Malic_enzyme_CS"/>
</dbReference>
<dbReference type="FunFam" id="3.40.50.720:FF:000182">
    <property type="entry name" value="NAD-dependent malic enzyme"/>
    <property type="match status" value="1"/>
</dbReference>
<keyword evidence="15" id="KW-1185">Reference proteome</keyword>
<dbReference type="PANTHER" id="PTHR23406">
    <property type="entry name" value="MALIC ENZYME-RELATED"/>
    <property type="match status" value="1"/>
</dbReference>
<evidence type="ECO:0000256" key="9">
    <source>
        <dbReference type="PIRSR" id="PIRSR000106-2"/>
    </source>
</evidence>
<dbReference type="Gene3D" id="3.40.50.10380">
    <property type="entry name" value="Malic enzyme, N-terminal domain"/>
    <property type="match status" value="1"/>
</dbReference>
<feature type="binding site" evidence="9">
    <location>
        <position position="456"/>
    </location>
    <ligand>
        <name>(S)-malate</name>
        <dbReference type="ChEBI" id="CHEBI:15589"/>
    </ligand>
</feature>
<accession>A0AAW2ZLG0</accession>
<feature type="binding site" evidence="10">
    <location>
        <position position="243"/>
    </location>
    <ligand>
        <name>a divalent metal cation</name>
        <dbReference type="ChEBI" id="CHEBI:60240"/>
    </ligand>
</feature>
<evidence type="ECO:0000313" key="15">
    <source>
        <dbReference type="Proteomes" id="UP001431209"/>
    </source>
</evidence>
<evidence type="ECO:0000256" key="11">
    <source>
        <dbReference type="RuleBase" id="RU003426"/>
    </source>
</evidence>
<feature type="binding site" evidence="10">
    <location>
        <position position="267"/>
    </location>
    <ligand>
        <name>a divalent metal cation</name>
        <dbReference type="ChEBI" id="CHEBI:60240"/>
    </ligand>
</feature>
<dbReference type="GO" id="GO:0005829">
    <property type="term" value="C:cytosol"/>
    <property type="evidence" value="ECO:0007669"/>
    <property type="project" value="TreeGrafter"/>
</dbReference>
<dbReference type="Pfam" id="PF00390">
    <property type="entry name" value="malic"/>
    <property type="match status" value="1"/>
</dbReference>
<dbReference type="SUPFAM" id="SSF53223">
    <property type="entry name" value="Aminoacid dehydrogenase-like, N-terminal domain"/>
    <property type="match status" value="1"/>
</dbReference>
<keyword evidence="4 10" id="KW-0479">Metal-binding</keyword>
<evidence type="ECO:0000256" key="7">
    <source>
        <dbReference type="ARBA" id="ARBA00023239"/>
    </source>
</evidence>
<organism evidence="14 15">
    <name type="scientific">Acrasis kona</name>
    <dbReference type="NCBI Taxonomy" id="1008807"/>
    <lineage>
        <taxon>Eukaryota</taxon>
        <taxon>Discoba</taxon>
        <taxon>Heterolobosea</taxon>
        <taxon>Tetramitia</taxon>
        <taxon>Eutetramitia</taxon>
        <taxon>Acrasidae</taxon>
        <taxon>Acrasis</taxon>
    </lineage>
</organism>
<protein>
    <recommendedName>
        <fullName evidence="11">Malic enzyme</fullName>
    </recommendedName>
</protein>
<evidence type="ECO:0000256" key="1">
    <source>
        <dbReference type="ARBA" id="ARBA00001936"/>
    </source>
</evidence>
<dbReference type="InterPro" id="IPR012301">
    <property type="entry name" value="Malic_N_dom"/>
</dbReference>
<comment type="cofactor">
    <cofactor evidence="1">
        <name>Mn(2+)</name>
        <dbReference type="ChEBI" id="CHEBI:29035"/>
    </cofactor>
</comment>
<dbReference type="InterPro" id="IPR037062">
    <property type="entry name" value="Malic_N_dom_sf"/>
</dbReference>
<keyword evidence="7" id="KW-0456">Lyase</keyword>
<dbReference type="InterPro" id="IPR046346">
    <property type="entry name" value="Aminoacid_DH-like_N_sf"/>
</dbReference>
<evidence type="ECO:0000259" key="13">
    <source>
        <dbReference type="SMART" id="SM01274"/>
    </source>
</evidence>
<dbReference type="Pfam" id="PF03949">
    <property type="entry name" value="Malic_M"/>
    <property type="match status" value="1"/>
</dbReference>